<sequence length="199" mass="22272">MGAQISTVISQRLESQTIDEILQDNNVLGQLLESIPLLPLSTRAKLWNTNINPIESPQSSFQGISQSKKLRRLVHIKNVDLAIQSGKILIVGYRIGLCFEAVSFREYQWRSTSLEVSHPFFHDLRNLFAGSGDNKEIALDNIISIVKVGAPCPFVDSQQDMSENVKRWANIGMRYDCLAASLNYVGCLFLLPDLGSDYI</sequence>
<name>A0A8H2ZJM0_9HELO</name>
<gene>
    <name evidence="1" type="ORF">SCLTRI_LOCUS865</name>
</gene>
<keyword evidence="2" id="KW-1185">Reference proteome</keyword>
<proteinExistence type="predicted"/>
<evidence type="ECO:0000313" key="2">
    <source>
        <dbReference type="Proteomes" id="UP000624404"/>
    </source>
</evidence>
<dbReference type="OrthoDB" id="5388102at2759"/>
<dbReference type="AlphaFoldDB" id="A0A8H2ZJM0"/>
<organism evidence="1 2">
    <name type="scientific">Sclerotinia trifoliorum</name>
    <dbReference type="NCBI Taxonomy" id="28548"/>
    <lineage>
        <taxon>Eukaryota</taxon>
        <taxon>Fungi</taxon>
        <taxon>Dikarya</taxon>
        <taxon>Ascomycota</taxon>
        <taxon>Pezizomycotina</taxon>
        <taxon>Leotiomycetes</taxon>
        <taxon>Helotiales</taxon>
        <taxon>Sclerotiniaceae</taxon>
        <taxon>Sclerotinia</taxon>
    </lineage>
</organism>
<protein>
    <submittedName>
        <fullName evidence="1">3f0c1253-f1ea-4f2e-9063-db9f2d4b56ab</fullName>
    </submittedName>
</protein>
<reference evidence="1" key="1">
    <citation type="submission" date="2020-10" db="EMBL/GenBank/DDBJ databases">
        <authorList>
            <person name="Kusch S."/>
        </authorList>
    </citation>
    <scope>NUCLEOTIDE SEQUENCE</scope>
    <source>
        <strain evidence="1">SwB9</strain>
    </source>
</reference>
<accession>A0A8H2ZJM0</accession>
<comment type="caution">
    <text evidence="1">The sequence shown here is derived from an EMBL/GenBank/DDBJ whole genome shotgun (WGS) entry which is preliminary data.</text>
</comment>
<dbReference type="EMBL" id="CAJHIA010000002">
    <property type="protein sequence ID" value="CAD6440339.1"/>
    <property type="molecule type" value="Genomic_DNA"/>
</dbReference>
<evidence type="ECO:0000313" key="1">
    <source>
        <dbReference type="EMBL" id="CAD6440339.1"/>
    </source>
</evidence>
<dbReference type="Proteomes" id="UP000624404">
    <property type="component" value="Unassembled WGS sequence"/>
</dbReference>